<reference evidence="1" key="1">
    <citation type="submission" date="2012-05" db="EMBL/GenBank/DDBJ databases">
        <authorList>
            <person name="Krishnakumar V."/>
            <person name="Cheung F."/>
            <person name="Xiao Y."/>
            <person name="Chan A."/>
            <person name="Moskal W.A."/>
            <person name="Town C.D."/>
        </authorList>
    </citation>
    <scope>NUCLEOTIDE SEQUENCE</scope>
</reference>
<proteinExistence type="evidence at transcript level"/>
<dbReference type="EMBL" id="BT137684">
    <property type="protein sequence ID" value="AFK37479.1"/>
    <property type="molecule type" value="mRNA"/>
</dbReference>
<name>I3SB37_LOTJA</name>
<accession>I3SB37</accession>
<evidence type="ECO:0000313" key="1">
    <source>
        <dbReference type="EMBL" id="AFK37479.1"/>
    </source>
</evidence>
<dbReference type="AlphaFoldDB" id="I3SB37"/>
<organism evidence="1">
    <name type="scientific">Lotus japonicus</name>
    <name type="common">Lotus corniculatus var. japonicus</name>
    <dbReference type="NCBI Taxonomy" id="34305"/>
    <lineage>
        <taxon>Eukaryota</taxon>
        <taxon>Viridiplantae</taxon>
        <taxon>Streptophyta</taxon>
        <taxon>Embryophyta</taxon>
        <taxon>Tracheophyta</taxon>
        <taxon>Spermatophyta</taxon>
        <taxon>Magnoliopsida</taxon>
        <taxon>eudicotyledons</taxon>
        <taxon>Gunneridae</taxon>
        <taxon>Pentapetalae</taxon>
        <taxon>rosids</taxon>
        <taxon>fabids</taxon>
        <taxon>Fabales</taxon>
        <taxon>Fabaceae</taxon>
        <taxon>Papilionoideae</taxon>
        <taxon>50 kb inversion clade</taxon>
        <taxon>NPAAA clade</taxon>
        <taxon>Hologalegina</taxon>
        <taxon>robinioid clade</taxon>
        <taxon>Loteae</taxon>
        <taxon>Lotus</taxon>
    </lineage>
</organism>
<sequence length="46" mass="5330">MARARFDIFNGKRPFRKPKCLPLNCHDVCIFFSGTQPFTKRASETP</sequence>
<protein>
    <submittedName>
        <fullName evidence="1">Uncharacterized protein</fullName>
    </submittedName>
</protein>